<dbReference type="Proteomes" id="UP000236745">
    <property type="component" value="Unassembled WGS sequence"/>
</dbReference>
<dbReference type="InterPro" id="IPR051018">
    <property type="entry name" value="Bacteriophage_GH24"/>
</dbReference>
<dbReference type="PANTHER" id="PTHR38107">
    <property type="match status" value="1"/>
</dbReference>
<comment type="catalytic activity">
    <reaction evidence="1 6">
        <text>Hydrolysis of (1-&gt;4)-beta-linkages between N-acetylmuramic acid and N-acetyl-D-glucosamine residues in a peptidoglycan and between N-acetyl-D-glucosamine residues in chitodextrins.</text>
        <dbReference type="EC" id="3.2.1.17"/>
    </reaction>
</comment>
<dbReference type="InterPro" id="IPR023346">
    <property type="entry name" value="Lysozyme-like_dom_sf"/>
</dbReference>
<evidence type="ECO:0000256" key="3">
    <source>
        <dbReference type="ARBA" id="ARBA00022638"/>
    </source>
</evidence>
<dbReference type="Gene3D" id="1.10.530.40">
    <property type="match status" value="1"/>
</dbReference>
<keyword evidence="5 6" id="KW-0326">Glycosidase</keyword>
<dbReference type="PANTHER" id="PTHR38107:SF3">
    <property type="entry name" value="LYSOZYME RRRD-RELATED"/>
    <property type="match status" value="1"/>
</dbReference>
<evidence type="ECO:0000256" key="4">
    <source>
        <dbReference type="ARBA" id="ARBA00022801"/>
    </source>
</evidence>
<dbReference type="GO" id="GO:0031640">
    <property type="term" value="P:killing of cells of another organism"/>
    <property type="evidence" value="ECO:0007669"/>
    <property type="project" value="UniProtKB-KW"/>
</dbReference>
<dbReference type="EMBL" id="FNVQ01000001">
    <property type="protein sequence ID" value="SEG20803.1"/>
    <property type="molecule type" value="Genomic_DNA"/>
</dbReference>
<sequence>MTSPSKKTWLALVLSALASFEGMRTVAYLDPVGVPTICFGYTYGVEIGDTTTPERCDALLLDEAIRFGLAVSNSVAVPLSHEEQAAYTSFAYNVGTGAFKSSTLLRKLNAGDHRGACNELTRWVYAKGIKLPGLVKRRAEERELCLSGLNDANTKI</sequence>
<evidence type="ECO:0000256" key="2">
    <source>
        <dbReference type="ARBA" id="ARBA00022529"/>
    </source>
</evidence>
<dbReference type="CDD" id="cd16900">
    <property type="entry name" value="endolysin_R21-like"/>
    <property type="match status" value="1"/>
</dbReference>
<name>A0A1H5Y9S2_9GAMM</name>
<keyword evidence="3 6" id="KW-0081">Bacteriolytic enzyme</keyword>
<dbReference type="GO" id="GO:0009253">
    <property type="term" value="P:peptidoglycan catabolic process"/>
    <property type="evidence" value="ECO:0007669"/>
    <property type="project" value="InterPro"/>
</dbReference>
<comment type="similarity">
    <text evidence="6">Belongs to the glycosyl hydrolase 24 family.</text>
</comment>
<evidence type="ECO:0000313" key="7">
    <source>
        <dbReference type="EMBL" id="SEG20803.1"/>
    </source>
</evidence>
<dbReference type="GO" id="GO:0016998">
    <property type="term" value="P:cell wall macromolecule catabolic process"/>
    <property type="evidence" value="ECO:0007669"/>
    <property type="project" value="InterPro"/>
</dbReference>
<keyword evidence="8" id="KW-1185">Reference proteome</keyword>
<dbReference type="AlphaFoldDB" id="A0A1H5Y9S2"/>
<dbReference type="GO" id="GO:0003796">
    <property type="term" value="F:lysozyme activity"/>
    <property type="evidence" value="ECO:0007669"/>
    <property type="project" value="UniProtKB-EC"/>
</dbReference>
<dbReference type="EC" id="3.2.1.17" evidence="6"/>
<evidence type="ECO:0000256" key="1">
    <source>
        <dbReference type="ARBA" id="ARBA00000632"/>
    </source>
</evidence>
<dbReference type="SUPFAM" id="SSF53955">
    <property type="entry name" value="Lysozyme-like"/>
    <property type="match status" value="1"/>
</dbReference>
<protein>
    <recommendedName>
        <fullName evidence="6">Lysozyme</fullName>
        <ecNumber evidence="6">3.2.1.17</ecNumber>
    </recommendedName>
</protein>
<dbReference type="InterPro" id="IPR034690">
    <property type="entry name" value="Endolysin_T4_type"/>
</dbReference>
<gene>
    <name evidence="7" type="ORF">SAMN05444390_1011677</name>
</gene>
<dbReference type="InterPro" id="IPR002196">
    <property type="entry name" value="Glyco_hydro_24"/>
</dbReference>
<organism evidence="7 8">
    <name type="scientific">Marinobacterium lutimaris</name>
    <dbReference type="NCBI Taxonomy" id="568106"/>
    <lineage>
        <taxon>Bacteria</taxon>
        <taxon>Pseudomonadati</taxon>
        <taxon>Pseudomonadota</taxon>
        <taxon>Gammaproteobacteria</taxon>
        <taxon>Oceanospirillales</taxon>
        <taxon>Oceanospirillaceae</taxon>
        <taxon>Marinobacterium</taxon>
    </lineage>
</organism>
<dbReference type="InterPro" id="IPR023347">
    <property type="entry name" value="Lysozyme_dom_sf"/>
</dbReference>
<dbReference type="InterPro" id="IPR043688">
    <property type="entry name" value="SAR_endolysin-like"/>
</dbReference>
<evidence type="ECO:0000256" key="6">
    <source>
        <dbReference type="RuleBase" id="RU003788"/>
    </source>
</evidence>
<proteinExistence type="inferred from homology"/>
<evidence type="ECO:0000313" key="8">
    <source>
        <dbReference type="Proteomes" id="UP000236745"/>
    </source>
</evidence>
<dbReference type="RefSeq" id="WP_104002558.1">
    <property type="nucleotide sequence ID" value="NZ_FNVQ01000001.1"/>
</dbReference>
<dbReference type="HAMAP" id="MF_04110">
    <property type="entry name" value="ENDOLYSIN_T4"/>
    <property type="match status" value="1"/>
</dbReference>
<dbReference type="GO" id="GO:0042742">
    <property type="term" value="P:defense response to bacterium"/>
    <property type="evidence" value="ECO:0007669"/>
    <property type="project" value="UniProtKB-KW"/>
</dbReference>
<keyword evidence="2 6" id="KW-0929">Antimicrobial</keyword>
<dbReference type="Pfam" id="PF00959">
    <property type="entry name" value="Phage_lysozyme"/>
    <property type="match status" value="1"/>
</dbReference>
<keyword evidence="4 6" id="KW-0378">Hydrolase</keyword>
<accession>A0A1H5Y9S2</accession>
<reference evidence="7 8" key="1">
    <citation type="submission" date="2016-10" db="EMBL/GenBank/DDBJ databases">
        <authorList>
            <person name="de Groot N.N."/>
        </authorList>
    </citation>
    <scope>NUCLEOTIDE SEQUENCE [LARGE SCALE GENOMIC DNA]</scope>
    <source>
        <strain evidence="7 8">DSM 22012</strain>
    </source>
</reference>
<dbReference type="OrthoDB" id="8141296at2"/>
<evidence type="ECO:0000256" key="5">
    <source>
        <dbReference type="ARBA" id="ARBA00023295"/>
    </source>
</evidence>
<dbReference type="HAMAP" id="MF_04136">
    <property type="entry name" value="SAR_ENDOLYSIN"/>
    <property type="match status" value="1"/>
</dbReference>